<dbReference type="EMBL" id="MN448276">
    <property type="protein sequence ID" value="QFG74066.1"/>
    <property type="molecule type" value="Genomic_DNA"/>
</dbReference>
<protein>
    <submittedName>
        <fullName evidence="3">SET domain protein</fullName>
    </submittedName>
</protein>
<feature type="region of interest" description="Disordered" evidence="1">
    <location>
        <begin position="36"/>
        <end position="59"/>
    </location>
</feature>
<dbReference type="PROSITE" id="PS50280">
    <property type="entry name" value="SET"/>
    <property type="match status" value="1"/>
</dbReference>
<accession>A0A5J6VIR8</accession>
<dbReference type="InterPro" id="IPR046341">
    <property type="entry name" value="SET_dom_sf"/>
</dbReference>
<organism evidence="3">
    <name type="scientific">Megaviridae environmental sample</name>
    <dbReference type="NCBI Taxonomy" id="1737588"/>
    <lineage>
        <taxon>Viruses</taxon>
        <taxon>Varidnaviria</taxon>
        <taxon>Bamfordvirae</taxon>
        <taxon>Nucleocytoviricota</taxon>
        <taxon>Megaviricetes</taxon>
        <taxon>Imitervirales</taxon>
        <taxon>Mimiviridae</taxon>
        <taxon>environmental samples</taxon>
    </lineage>
</organism>
<evidence type="ECO:0000256" key="1">
    <source>
        <dbReference type="SAM" id="MobiDB-lite"/>
    </source>
</evidence>
<evidence type="ECO:0000259" key="2">
    <source>
        <dbReference type="PROSITE" id="PS50280"/>
    </source>
</evidence>
<dbReference type="SMART" id="SM00317">
    <property type="entry name" value="SET"/>
    <property type="match status" value="1"/>
</dbReference>
<evidence type="ECO:0000313" key="3">
    <source>
        <dbReference type="EMBL" id="QFG74066.1"/>
    </source>
</evidence>
<name>A0A5J6VIR8_9VIRU</name>
<proteinExistence type="predicted"/>
<dbReference type="Gene3D" id="2.170.270.10">
    <property type="entry name" value="SET domain"/>
    <property type="match status" value="1"/>
</dbReference>
<dbReference type="InterPro" id="IPR001214">
    <property type="entry name" value="SET_dom"/>
</dbReference>
<feature type="compositionally biased region" description="Low complexity" evidence="1">
    <location>
        <begin position="41"/>
        <end position="51"/>
    </location>
</feature>
<reference evidence="3" key="1">
    <citation type="journal article" date="2019" name="Philos. Trans. R. Soc. Lond., B, Biol. Sci.">
        <title>Targeted metagenomic recovery of four divergent viruses reveals shared and distinctive characteristics of giant viruses of marine eukaryotes.</title>
        <authorList>
            <person name="Needham D.M."/>
            <person name="Poirier C."/>
            <person name="Hehenberger E."/>
            <person name="Jimenez V."/>
            <person name="Swalwell J.E."/>
            <person name="Santoro A.E."/>
            <person name="Worden A.Z."/>
        </authorList>
    </citation>
    <scope>NUCLEOTIDE SEQUENCE</scope>
    <source>
        <strain evidence="3">OPacV-662</strain>
    </source>
</reference>
<dbReference type="SUPFAM" id="SSF82199">
    <property type="entry name" value="SET domain"/>
    <property type="match status" value="1"/>
</dbReference>
<feature type="domain" description="SET" evidence="2">
    <location>
        <begin position="60"/>
        <end position="163"/>
    </location>
</feature>
<sequence>MAFEQKYKKYKQKYSDLNDKYSSIMDDILNISCGSSRKVNKTNNDNGGNTKSPNWLDKPHGIMLKNSSNRGTGVFATRDFKIGDIVEKCPIIKIPNGMTKNTDLHDYVFSGRDGATNVVLGYAMMYNHSNTPNVSYRELDDGSFTFTATREIKRNEEIFDNYGAHWWRVRNKTVLG</sequence>
<dbReference type="Pfam" id="PF00856">
    <property type="entry name" value="SET"/>
    <property type="match status" value="1"/>
</dbReference>